<gene>
    <name evidence="1" type="ORF">BAUCODRAFT_140140</name>
</gene>
<dbReference type="RefSeq" id="XP_007677326.1">
    <property type="nucleotide sequence ID" value="XM_007679136.1"/>
</dbReference>
<dbReference type="EMBL" id="KB445556">
    <property type="protein sequence ID" value="EMC96117.1"/>
    <property type="molecule type" value="Genomic_DNA"/>
</dbReference>
<sequence>MAGTHEVCRRQPRSVVSEYSAVPSVRRCVAIPPEQWNQPIPGGFNEYGYIQNEKEGLRQHKNHDSSNYLMNLFDAICRLHMPQYKLFQIPIYNITFKE</sequence>
<feature type="non-terminal residue" evidence="1">
    <location>
        <position position="98"/>
    </location>
</feature>
<organism evidence="1 2">
    <name type="scientific">Baudoinia panamericana (strain UAMH 10762)</name>
    <name type="common">Angels' share fungus</name>
    <name type="synonym">Baudoinia compniacensis (strain UAMH 10762)</name>
    <dbReference type="NCBI Taxonomy" id="717646"/>
    <lineage>
        <taxon>Eukaryota</taxon>
        <taxon>Fungi</taxon>
        <taxon>Dikarya</taxon>
        <taxon>Ascomycota</taxon>
        <taxon>Pezizomycotina</taxon>
        <taxon>Dothideomycetes</taxon>
        <taxon>Dothideomycetidae</taxon>
        <taxon>Mycosphaerellales</taxon>
        <taxon>Teratosphaeriaceae</taxon>
        <taxon>Baudoinia</taxon>
    </lineage>
</organism>
<dbReference type="GeneID" id="19108373"/>
<protein>
    <submittedName>
        <fullName evidence="1">Uncharacterized protein</fullName>
    </submittedName>
</protein>
<keyword evidence="2" id="KW-1185">Reference proteome</keyword>
<dbReference type="Proteomes" id="UP000011761">
    <property type="component" value="Unassembled WGS sequence"/>
</dbReference>
<reference evidence="1 2" key="1">
    <citation type="journal article" date="2012" name="PLoS Pathog.">
        <title>Diverse lifestyles and strategies of plant pathogenesis encoded in the genomes of eighteen Dothideomycetes fungi.</title>
        <authorList>
            <person name="Ohm R.A."/>
            <person name="Feau N."/>
            <person name="Henrissat B."/>
            <person name="Schoch C.L."/>
            <person name="Horwitz B.A."/>
            <person name="Barry K.W."/>
            <person name="Condon B.J."/>
            <person name="Copeland A.C."/>
            <person name="Dhillon B."/>
            <person name="Glaser F."/>
            <person name="Hesse C.N."/>
            <person name="Kosti I."/>
            <person name="LaButti K."/>
            <person name="Lindquist E.A."/>
            <person name="Lucas S."/>
            <person name="Salamov A.A."/>
            <person name="Bradshaw R.E."/>
            <person name="Ciuffetti L."/>
            <person name="Hamelin R.C."/>
            <person name="Kema G.H.J."/>
            <person name="Lawrence C."/>
            <person name="Scott J.A."/>
            <person name="Spatafora J.W."/>
            <person name="Turgeon B.G."/>
            <person name="de Wit P.J.G.M."/>
            <person name="Zhong S."/>
            <person name="Goodwin S.B."/>
            <person name="Grigoriev I.V."/>
        </authorList>
    </citation>
    <scope>NUCLEOTIDE SEQUENCE [LARGE SCALE GENOMIC DNA]</scope>
    <source>
        <strain evidence="1 2">UAMH 10762</strain>
    </source>
</reference>
<dbReference type="OrthoDB" id="3440338at2759"/>
<dbReference type="AlphaFoldDB" id="M2LP20"/>
<proteinExistence type="predicted"/>
<dbReference type="KEGG" id="bcom:BAUCODRAFT_140140"/>
<name>M2LP20_BAUPA</name>
<dbReference type="HOGENOM" id="CLU_2339055_0_0_1"/>
<evidence type="ECO:0000313" key="1">
    <source>
        <dbReference type="EMBL" id="EMC96117.1"/>
    </source>
</evidence>
<evidence type="ECO:0000313" key="2">
    <source>
        <dbReference type="Proteomes" id="UP000011761"/>
    </source>
</evidence>
<accession>M2LP20</accession>